<dbReference type="InterPro" id="IPR007487">
    <property type="entry name" value="ABC_transpt-TYRBP-like"/>
</dbReference>
<feature type="chain" id="PRO_5015693718" evidence="1">
    <location>
        <begin position="20"/>
        <end position="293"/>
    </location>
</feature>
<evidence type="ECO:0000313" key="2">
    <source>
        <dbReference type="EMBL" id="PTU73608.1"/>
    </source>
</evidence>
<dbReference type="Gene3D" id="3.40.50.2300">
    <property type="match status" value="1"/>
</dbReference>
<dbReference type="AlphaFoldDB" id="A0A2T5P773"/>
<comment type="caution">
    <text evidence="2">The sequence shown here is derived from an EMBL/GenBank/DDBJ whole genome shotgun (WGS) entry which is preliminary data.</text>
</comment>
<dbReference type="Proteomes" id="UP000244064">
    <property type="component" value="Unassembled WGS sequence"/>
</dbReference>
<dbReference type="EMBL" id="QASN01000020">
    <property type="protein sequence ID" value="PTU73608.1"/>
    <property type="molecule type" value="Genomic_DNA"/>
</dbReference>
<dbReference type="PANTHER" id="PTHR35271:SF1">
    <property type="entry name" value="ABC TRANSPORTER, SUBSTRATE-BINDING LIPOPROTEIN"/>
    <property type="match status" value="1"/>
</dbReference>
<organism evidence="2 3">
    <name type="scientific">Pseudomonas mangrovi</name>
    <dbReference type="NCBI Taxonomy" id="2161748"/>
    <lineage>
        <taxon>Bacteria</taxon>
        <taxon>Pseudomonadati</taxon>
        <taxon>Pseudomonadota</taxon>
        <taxon>Gammaproteobacteria</taxon>
        <taxon>Pseudomonadales</taxon>
        <taxon>Pseudomonadaceae</taxon>
        <taxon>Pseudomonas</taxon>
    </lineage>
</organism>
<evidence type="ECO:0000256" key="1">
    <source>
        <dbReference type="SAM" id="SignalP"/>
    </source>
</evidence>
<reference evidence="2 3" key="1">
    <citation type="submission" date="2018-04" db="EMBL/GenBank/DDBJ databases">
        <title>Pseudomonas sp. nov., isolated from mangrove soil.</title>
        <authorList>
            <person name="Chen C."/>
        </authorList>
    </citation>
    <scope>NUCLEOTIDE SEQUENCE [LARGE SCALE GENOMIC DNA]</scope>
    <source>
        <strain evidence="2 3">TC-11</strain>
    </source>
</reference>
<evidence type="ECO:0000313" key="3">
    <source>
        <dbReference type="Proteomes" id="UP000244064"/>
    </source>
</evidence>
<keyword evidence="1" id="KW-0732">Signal</keyword>
<proteinExistence type="predicted"/>
<sequence length="293" mass="32346">MRRLILLIYSLMICLPSQAGQIILGAAVDSPAVRSFTADLAQKRPQDQVSFMSLKQLKVSRPAADARLIILDRETLDWRLQQNDAPATLVMRVSRIEGAALLGERPPAGVTLLWSDPPPERQLRLARLLLPNSKSVGLLFDSQSAFLVDEYRRAAEELGLELQAKPWNPDGSRKPLLALLETTDLLLGIDAPRLYNADTIKSLLLTSYAQNRALLGPTASFVRAGSLASTYSDQQDWLAELDTWLDQSPAEWPASAYPMHFKVVSNRQVARALGLAPASDETLTRHLSEGEAR</sequence>
<protein>
    <submittedName>
        <fullName evidence="2">ABC transporter substrate-binding protein</fullName>
    </submittedName>
</protein>
<gene>
    <name evidence="2" type="ORF">DBO85_14945</name>
</gene>
<feature type="signal peptide" evidence="1">
    <location>
        <begin position="1"/>
        <end position="19"/>
    </location>
</feature>
<keyword evidence="3" id="KW-1185">Reference proteome</keyword>
<dbReference type="OrthoDB" id="9178917at2"/>
<dbReference type="PANTHER" id="PTHR35271">
    <property type="entry name" value="ABC TRANSPORTER, SUBSTRATE-BINDING LIPOPROTEIN-RELATED"/>
    <property type="match status" value="1"/>
</dbReference>
<accession>A0A2T5P773</accession>
<name>A0A2T5P773_9PSED</name>
<dbReference type="RefSeq" id="WP_108108052.1">
    <property type="nucleotide sequence ID" value="NZ_QASN01000020.1"/>
</dbReference>